<keyword evidence="2" id="KW-0341">Growth regulation</keyword>
<dbReference type="GO" id="GO:0010181">
    <property type="term" value="F:FMN binding"/>
    <property type="evidence" value="ECO:0007669"/>
    <property type="project" value="TreeGrafter"/>
</dbReference>
<dbReference type="InterPro" id="IPR003382">
    <property type="entry name" value="Flavoprotein"/>
</dbReference>
<dbReference type="Proteomes" id="UP000593574">
    <property type="component" value="Unassembled WGS sequence"/>
</dbReference>
<evidence type="ECO:0000256" key="5">
    <source>
        <dbReference type="ARBA" id="ARBA00022993"/>
    </source>
</evidence>
<sequence length="268" mass="29837">YSGSGLSVLNLNIGVLWRSCIDISVSDTDVRGASKRMKPTMGVDSFSCVNIPDVGMIRLCQVFPYIKGSLKVMAHPEPQYVQRGKVPTGPPRRKPRILLGACGCVAAVQFASICHCFSEWAEVKAVATPASLHFIDIESLPDNVDLYTDRHEWSRWERVGDNVLHIELYRWADLMVIAPLSANTLAKIAGGICDNLLTCIVRAWDYSKPMFIAPGMNTFTWRNPFTEKHLMLVDELGVSFIPGDDAMAEPTEIHSTVRLYLESRPLPD</sequence>
<dbReference type="EC" id="4.1.1.36" evidence="8"/>
<proteinExistence type="inferred from homology"/>
<feature type="domain" description="Flavoprotein" evidence="9">
    <location>
        <begin position="96"/>
        <end position="255"/>
    </location>
</feature>
<keyword evidence="4" id="KW-0210">Decarboxylase</keyword>
<evidence type="ECO:0000313" key="11">
    <source>
        <dbReference type="Proteomes" id="UP000593574"/>
    </source>
</evidence>
<evidence type="ECO:0000259" key="9">
    <source>
        <dbReference type="Pfam" id="PF02441"/>
    </source>
</evidence>
<comment type="pathway">
    <text evidence="7">Cofactor biosynthesis; coenzyme A biosynthesis; CoA from (R)-pantothenate: step 3/5.</text>
</comment>
<dbReference type="InterPro" id="IPR036551">
    <property type="entry name" value="Flavin_trans-like"/>
</dbReference>
<dbReference type="GO" id="GO:0004633">
    <property type="term" value="F:phosphopantothenoylcysteine decarboxylase activity"/>
    <property type="evidence" value="ECO:0007669"/>
    <property type="project" value="UniProtKB-EC"/>
</dbReference>
<dbReference type="GO" id="GO:0015937">
    <property type="term" value="P:coenzyme A biosynthetic process"/>
    <property type="evidence" value="ECO:0007669"/>
    <property type="project" value="UniProtKB-KW"/>
</dbReference>
<dbReference type="EMBL" id="JABEZV010000010">
    <property type="protein sequence ID" value="MBA0722236.1"/>
    <property type="molecule type" value="Genomic_DNA"/>
</dbReference>
<evidence type="ECO:0000256" key="2">
    <source>
        <dbReference type="ARBA" id="ARBA00022604"/>
    </source>
</evidence>
<dbReference type="PANTHER" id="PTHR14359">
    <property type="entry name" value="HOMO-OLIGOMERIC FLAVIN CONTAINING CYS DECARBOXYLASE FAMILY"/>
    <property type="match status" value="1"/>
</dbReference>
<reference evidence="10 11" key="1">
    <citation type="journal article" date="2019" name="Genome Biol. Evol.">
        <title>Insights into the evolution of the New World diploid cottons (Gossypium, subgenus Houzingenia) based on genome sequencing.</title>
        <authorList>
            <person name="Grover C.E."/>
            <person name="Arick M.A. 2nd"/>
            <person name="Thrash A."/>
            <person name="Conover J.L."/>
            <person name="Sanders W.S."/>
            <person name="Peterson D.G."/>
            <person name="Frelichowski J.E."/>
            <person name="Scheffler J.A."/>
            <person name="Scheffler B.E."/>
            <person name="Wendel J.F."/>
        </authorList>
    </citation>
    <scope>NUCLEOTIDE SEQUENCE [LARGE SCALE GENOMIC DNA]</scope>
    <source>
        <strain evidence="10">4</strain>
        <tissue evidence="10">Leaf</tissue>
    </source>
</reference>
<keyword evidence="4" id="KW-0456">Lyase</keyword>
<comment type="caution">
    <text evidence="10">The sequence shown here is derived from an EMBL/GenBank/DDBJ whole genome shotgun (WGS) entry which is preliminary data.</text>
</comment>
<accession>A0A7J9ADW5</accession>
<dbReference type="AlphaFoldDB" id="A0A7J9ADW5"/>
<evidence type="ECO:0000256" key="6">
    <source>
        <dbReference type="ARBA" id="ARBA00038350"/>
    </source>
</evidence>
<keyword evidence="5" id="KW-0173">Coenzyme A biosynthesis</keyword>
<evidence type="ECO:0000256" key="3">
    <source>
        <dbReference type="ARBA" id="ARBA00022643"/>
    </source>
</evidence>
<evidence type="ECO:0000313" key="10">
    <source>
        <dbReference type="EMBL" id="MBA0722236.1"/>
    </source>
</evidence>
<evidence type="ECO:0000256" key="4">
    <source>
        <dbReference type="ARBA" id="ARBA00022793"/>
    </source>
</evidence>
<organism evidence="10 11">
    <name type="scientific">Gossypium laxum</name>
    <dbReference type="NCBI Taxonomy" id="34288"/>
    <lineage>
        <taxon>Eukaryota</taxon>
        <taxon>Viridiplantae</taxon>
        <taxon>Streptophyta</taxon>
        <taxon>Embryophyta</taxon>
        <taxon>Tracheophyta</taxon>
        <taxon>Spermatophyta</taxon>
        <taxon>Magnoliopsida</taxon>
        <taxon>eudicotyledons</taxon>
        <taxon>Gunneridae</taxon>
        <taxon>Pentapetalae</taxon>
        <taxon>rosids</taxon>
        <taxon>malvids</taxon>
        <taxon>Malvales</taxon>
        <taxon>Malvaceae</taxon>
        <taxon>Malvoideae</taxon>
        <taxon>Gossypium</taxon>
    </lineage>
</organism>
<keyword evidence="3" id="KW-0285">Flavoprotein</keyword>
<dbReference type="PANTHER" id="PTHR14359:SF6">
    <property type="entry name" value="PHOSPHOPANTOTHENOYLCYSTEINE DECARBOXYLASE"/>
    <property type="match status" value="1"/>
</dbReference>
<dbReference type="SUPFAM" id="SSF52507">
    <property type="entry name" value="Homo-oligomeric flavin-containing Cys decarboxylases, HFCD"/>
    <property type="match status" value="1"/>
</dbReference>
<comment type="cofactor">
    <cofactor evidence="1">
        <name>FMN</name>
        <dbReference type="ChEBI" id="CHEBI:58210"/>
    </cofactor>
</comment>
<feature type="non-terminal residue" evidence="10">
    <location>
        <position position="268"/>
    </location>
</feature>
<gene>
    <name evidence="10" type="ORF">Golax_002925</name>
</gene>
<keyword evidence="3" id="KW-0288">FMN</keyword>
<evidence type="ECO:0000256" key="7">
    <source>
        <dbReference type="ARBA" id="ARBA00060685"/>
    </source>
</evidence>
<comment type="similarity">
    <text evidence="6">Belongs to the HFCD (homooligomeric flavin containing Cys decarboxylase) superfamily.</text>
</comment>
<name>A0A7J9ADW5_9ROSI</name>
<keyword evidence="11" id="KW-1185">Reference proteome</keyword>
<evidence type="ECO:0000256" key="1">
    <source>
        <dbReference type="ARBA" id="ARBA00001917"/>
    </source>
</evidence>
<protein>
    <recommendedName>
        <fullName evidence="8">phosphopantothenoylcysteine decarboxylase</fullName>
        <ecNumber evidence="8">4.1.1.36</ecNumber>
    </recommendedName>
</protein>
<dbReference type="Pfam" id="PF02441">
    <property type="entry name" value="Flavoprotein"/>
    <property type="match status" value="1"/>
</dbReference>
<dbReference type="GO" id="GO:0071513">
    <property type="term" value="C:phosphopantothenoylcysteine decarboxylase complex"/>
    <property type="evidence" value="ECO:0007669"/>
    <property type="project" value="TreeGrafter"/>
</dbReference>
<dbReference type="Gene3D" id="3.40.50.1950">
    <property type="entry name" value="Flavin prenyltransferase-like"/>
    <property type="match status" value="1"/>
</dbReference>
<evidence type="ECO:0000256" key="8">
    <source>
        <dbReference type="ARBA" id="ARBA00066422"/>
    </source>
</evidence>